<dbReference type="Pfam" id="PF14655">
    <property type="entry name" value="RAB3GAP2_N"/>
    <property type="match status" value="1"/>
</dbReference>
<dbReference type="InterPro" id="IPR026059">
    <property type="entry name" value="Rab3GAP2"/>
</dbReference>
<feature type="domain" description="Rab3-GAP regulatory subunit N-terminal" evidence="6">
    <location>
        <begin position="67"/>
        <end position="390"/>
    </location>
</feature>
<proteinExistence type="inferred from homology"/>
<feature type="region of interest" description="Disordered" evidence="5">
    <location>
        <begin position="812"/>
        <end position="836"/>
    </location>
</feature>
<evidence type="ECO:0000256" key="2">
    <source>
        <dbReference type="ARBA" id="ARBA00008153"/>
    </source>
</evidence>
<evidence type="ECO:0000256" key="3">
    <source>
        <dbReference type="ARBA" id="ARBA00022468"/>
    </source>
</evidence>
<reference evidence="9" key="1">
    <citation type="submission" date="2025-08" db="UniProtKB">
        <authorList>
            <consortium name="RefSeq"/>
        </authorList>
    </citation>
    <scope>IDENTIFICATION</scope>
</reference>
<keyword evidence="3" id="KW-0343">GTPase activation</keyword>
<sequence length="1285" mass="142374">MSCQLNTVASCSCMREVKECLFPDLIDENDVSETDNSDWEDWMKEGREDSRAARRHCSRQKPKPQSWFQDSIISLSPSKDLLVFGYRDTVAFLAAKWDEQESRGISLKFNIVWSGVLALEEKEQITTITCLPLASQKKSSHGSPDWTCVIVGFSSGYVRIYTETGALLLSQLLHEEPVQRLKCRTHEPRRHAGIPEQVEELTILYPKALVVIEGFSLYQALRACRNQVAKAAASGSEFHQLSPLTYKKWGLNDQDVVNDYVSCGLIAVNEFNQLRSTSLLGGHDAAARPSAAAASLYVATGVAPYVGFFYAVDGGGPPMLSDVAMAVASKLRTALRNQVSSAGSRYLGGWLGIGKKSPTDEQQPPPRIEPATQLPISICSDKNSRRARDLYLLKELKSLIKDNITNSDDLQRDIVTKLSVIRTAGIRQQGLERVLTVRYMDHDSLDDILSSMLRQLDSHEIAAGAVEEKILHHYCHLHQQLLRTYRLLCLLSEGATVHTQDSPNNTSESLSALLNAPVSEVEEAMSALSGYRATRTGVRVSFMDKSSMNVTQFLKCFHGNPSSHDNVNMEILPIMLNKEVSVEGQLELGAFLYEQALAGKCSVISLQEALQKSGIQPENLFTLLVNYWLSKEDWNFTATEYLYAILKHLCSMQGQEDAGGFSDWWRIMRTACSRTTNIASALPAALVGRSVSNLVEGALTKPFNSIPPPGEQPKSDSEWLDVSSDNELWSLLLRQLHNLLFLCTVFRSKPHLEERAEPVSLPEILLSVDGVLHSGRGAITELVAKWVAKVGATAKAVSVALRGSMDASLSESQVETRQDSMSMDQDAAEQQTDETLTNQEDSISALLGRTMLRFPHSLAHDMVLANCCWEYVVQWNKDLEAVVYVMQAIEHLKLVRNGILQHGVGAMVWHTFFQEKFKAAAYLIDKVGKAPKDRLCRKELGISDHRSLRDVIGQCCVLLDIIRESQAVKDNYAEPETDVDMEEIPVYGVVEDAWMDCQGPTPLVELAIDQRPTNYDLVSHHHQLATVLHAILVYELKSVRPLSLYDSKGKNALFTDLHTHPVMPYPEVDATVTDQRLQFLSKLISAAVRALPTKAPQDGATVSVPAAYDMMDVDTGVTQSKGDDDDAPPSSRGGRSSKAAATLARLDASQWYGAAMVLTQAWLGVDVDALRRQHVRELYCSGYDRLAEEVLLTVSDHSEMGSQLLRVAGQRLAHAMLQGSSISNYVSHCSTKLISWLSSMDYTSLRVADVPCEDTAILVSHVINQLPETHEEYDLAVELVEVVHS</sequence>
<accession>A0ABM1EBC6</accession>
<keyword evidence="4" id="KW-0963">Cytoplasm</keyword>
<gene>
    <name evidence="9" type="primary">LOC106810605</name>
</gene>
<evidence type="ECO:0000256" key="1">
    <source>
        <dbReference type="ARBA" id="ARBA00004496"/>
    </source>
</evidence>
<dbReference type="RefSeq" id="XP_014669497.1">
    <property type="nucleotide sequence ID" value="XM_014814011.1"/>
</dbReference>
<evidence type="ECO:0000256" key="5">
    <source>
        <dbReference type="SAM" id="MobiDB-lite"/>
    </source>
</evidence>
<dbReference type="PANTHER" id="PTHR12472">
    <property type="entry name" value="RAB3-GAP REGULATORY DOMAIN"/>
    <property type="match status" value="1"/>
</dbReference>
<evidence type="ECO:0000313" key="9">
    <source>
        <dbReference type="RefSeq" id="XP_014669497.1"/>
    </source>
</evidence>
<comment type="subcellular location">
    <subcellularLocation>
        <location evidence="1">Cytoplasm</location>
    </subcellularLocation>
</comment>
<dbReference type="InterPro" id="IPR032839">
    <property type="entry name" value="RAB3GAP_N"/>
</dbReference>
<name>A0ABM1EBC6_PRICU</name>
<feature type="domain" description="Rab3GAP regulatory subunit C-terminal" evidence="7">
    <location>
        <begin position="620"/>
        <end position="1267"/>
    </location>
</feature>
<dbReference type="Pfam" id="PF14656">
    <property type="entry name" value="RAB3GAP2_C"/>
    <property type="match status" value="1"/>
</dbReference>
<comment type="similarity">
    <text evidence="2">Belongs to the Rab3-GAP regulatory subunit family.</text>
</comment>
<dbReference type="Proteomes" id="UP000695022">
    <property type="component" value="Unplaced"/>
</dbReference>
<evidence type="ECO:0000259" key="7">
    <source>
        <dbReference type="Pfam" id="PF14656"/>
    </source>
</evidence>
<evidence type="ECO:0000256" key="4">
    <source>
        <dbReference type="ARBA" id="ARBA00022490"/>
    </source>
</evidence>
<feature type="region of interest" description="Disordered" evidence="5">
    <location>
        <begin position="1115"/>
        <end position="1138"/>
    </location>
</feature>
<protein>
    <submittedName>
        <fullName evidence="9">Rab3 GTPase-activating protein non-catalytic subunit-like</fullName>
    </submittedName>
</protein>
<organism evidence="8 9">
    <name type="scientific">Priapulus caudatus</name>
    <name type="common">Priapulid worm</name>
    <dbReference type="NCBI Taxonomy" id="37621"/>
    <lineage>
        <taxon>Eukaryota</taxon>
        <taxon>Metazoa</taxon>
        <taxon>Ecdysozoa</taxon>
        <taxon>Scalidophora</taxon>
        <taxon>Priapulida</taxon>
        <taxon>Priapulimorpha</taxon>
        <taxon>Priapulimorphida</taxon>
        <taxon>Priapulidae</taxon>
        <taxon>Priapulus</taxon>
    </lineage>
</organism>
<dbReference type="GeneID" id="106810605"/>
<feature type="compositionally biased region" description="Low complexity" evidence="5">
    <location>
        <begin position="1128"/>
        <end position="1138"/>
    </location>
</feature>
<dbReference type="InterPro" id="IPR029257">
    <property type="entry name" value="RAB3GAP2_C"/>
</dbReference>
<dbReference type="PANTHER" id="PTHR12472:SF0">
    <property type="entry name" value="RAB3 GTPASE-ACTIVATING PROTEIN NON-CATALYTIC SUBUNIT"/>
    <property type="match status" value="1"/>
</dbReference>
<evidence type="ECO:0000313" key="8">
    <source>
        <dbReference type="Proteomes" id="UP000695022"/>
    </source>
</evidence>
<evidence type="ECO:0000259" key="6">
    <source>
        <dbReference type="Pfam" id="PF14655"/>
    </source>
</evidence>
<keyword evidence="8" id="KW-1185">Reference proteome</keyword>